<dbReference type="InterPro" id="IPR052180">
    <property type="entry name" value="NhaC_Na-H+_Antiporter"/>
</dbReference>
<evidence type="ECO:0000256" key="3">
    <source>
        <dbReference type="ARBA" id="ARBA00022449"/>
    </source>
</evidence>
<dbReference type="RefSeq" id="WP_377908726.1">
    <property type="nucleotide sequence ID" value="NZ_JBHSGK010000004.1"/>
</dbReference>
<feature type="transmembrane region" description="Helical" evidence="9">
    <location>
        <begin position="133"/>
        <end position="158"/>
    </location>
</feature>
<feature type="transmembrane region" description="Helical" evidence="9">
    <location>
        <begin position="101"/>
        <end position="121"/>
    </location>
</feature>
<dbReference type="InterPro" id="IPR018461">
    <property type="entry name" value="Na/H_Antiport_NhaC-like_C"/>
</dbReference>
<protein>
    <submittedName>
        <fullName evidence="11">Na+/H+ antiporter NhaC family protein</fullName>
    </submittedName>
</protein>
<sequence length="434" mass="45522">MTHTYSTRLIAVVFICAIAPLMTAAAFELPLGPAMLPGLAAAAAAILYKGAPVSFVSRTILKGMSRSRAIAWLLVFIGLLLPAWTYAGIVDDLNQLFLAGVHPGFFLTASFLIATVMSLTVGSAVGSLSIVGIPLIGAGTALGVSPFLLGGALVSGAFVGDRTSPLSSSFQLLAFASGLTTRDHLRTITPTLLISVPLTACLFLVIDLLSAPRTGLADEAMPAAGPLFLSLLPPLLLLGLIVRGKSMYTCFTAAIAAGSAIAFLRGGDPISWIIVLWRGTERVNGLMDMLPFVLFILIVGAFCQLLEDTDMLQPLLKKVFHGSESLSTATLKTTGAAASVALVSPNQSFPILLAGRTMLPYWRQSYGASHLARILADSTVVFAGLVPWSLLAILCSTIIQVPVTAYAPAAVFLWLSPFVTAAYSSWLSASTRHS</sequence>
<evidence type="ECO:0000256" key="5">
    <source>
        <dbReference type="ARBA" id="ARBA00022692"/>
    </source>
</evidence>
<keyword evidence="7 9" id="KW-0472">Membrane</keyword>
<feature type="transmembrane region" description="Helical" evidence="9">
    <location>
        <begin position="223"/>
        <end position="242"/>
    </location>
</feature>
<feature type="transmembrane region" description="Helical" evidence="9">
    <location>
        <begin position="164"/>
        <end position="180"/>
    </location>
</feature>
<feature type="transmembrane region" description="Helical" evidence="9">
    <location>
        <begin position="405"/>
        <end position="426"/>
    </location>
</feature>
<accession>A0ABV9NT47</accession>
<comment type="caution">
    <text evidence="11">The sequence shown here is derived from an EMBL/GenBank/DDBJ whole genome shotgun (WGS) entry which is preliminary data.</text>
</comment>
<proteinExistence type="inferred from homology"/>
<feature type="transmembrane region" description="Helical" evidence="9">
    <location>
        <begin position="289"/>
        <end position="306"/>
    </location>
</feature>
<evidence type="ECO:0000256" key="2">
    <source>
        <dbReference type="ARBA" id="ARBA00022448"/>
    </source>
</evidence>
<evidence type="ECO:0000256" key="1">
    <source>
        <dbReference type="ARBA" id="ARBA00004651"/>
    </source>
</evidence>
<dbReference type="EMBL" id="JBHSGK010000004">
    <property type="protein sequence ID" value="MFC4736071.1"/>
    <property type="molecule type" value="Genomic_DNA"/>
</dbReference>
<comment type="similarity">
    <text evidence="8">Belongs to the NhaC Na(+)/H(+) (TC 2.A.35) antiporter family.</text>
</comment>
<dbReference type="PANTHER" id="PTHR33451">
    <property type="entry name" value="MALATE-2H(+)/NA(+)-LACTATE ANTIPORTER"/>
    <property type="match status" value="1"/>
</dbReference>
<dbReference type="Proteomes" id="UP001595896">
    <property type="component" value="Unassembled WGS sequence"/>
</dbReference>
<keyword evidence="4" id="KW-1003">Cell membrane</keyword>
<keyword evidence="12" id="KW-1185">Reference proteome</keyword>
<evidence type="ECO:0000256" key="7">
    <source>
        <dbReference type="ARBA" id="ARBA00023136"/>
    </source>
</evidence>
<name>A0ABV9NT47_9BACI</name>
<evidence type="ECO:0000256" key="4">
    <source>
        <dbReference type="ARBA" id="ARBA00022475"/>
    </source>
</evidence>
<keyword evidence="3" id="KW-0050">Antiport</keyword>
<feature type="transmembrane region" description="Helical" evidence="9">
    <location>
        <begin position="254"/>
        <end position="277"/>
    </location>
</feature>
<feature type="domain" description="Na+/H+ antiporter NhaC-like C-terminal" evidence="10">
    <location>
        <begin position="21"/>
        <end position="205"/>
    </location>
</feature>
<organism evidence="11 12">
    <name type="scientific">Bacillus daqingensis</name>
    <dbReference type="NCBI Taxonomy" id="872396"/>
    <lineage>
        <taxon>Bacteria</taxon>
        <taxon>Bacillati</taxon>
        <taxon>Bacillota</taxon>
        <taxon>Bacilli</taxon>
        <taxon>Bacillales</taxon>
        <taxon>Bacillaceae</taxon>
        <taxon>Bacillus</taxon>
    </lineage>
</organism>
<feature type="transmembrane region" description="Helical" evidence="9">
    <location>
        <begin position="36"/>
        <end position="57"/>
    </location>
</feature>
<keyword evidence="6 9" id="KW-1133">Transmembrane helix</keyword>
<evidence type="ECO:0000256" key="6">
    <source>
        <dbReference type="ARBA" id="ARBA00022989"/>
    </source>
</evidence>
<feature type="transmembrane region" description="Helical" evidence="9">
    <location>
        <begin position="192"/>
        <end position="211"/>
    </location>
</feature>
<dbReference type="PANTHER" id="PTHR33451:SF3">
    <property type="entry name" value="MALATE-2H(+)_NA(+)-LACTATE ANTIPORTER"/>
    <property type="match status" value="1"/>
</dbReference>
<gene>
    <name evidence="11" type="ORF">ACFO4L_05670</name>
</gene>
<comment type="subcellular location">
    <subcellularLocation>
        <location evidence="1">Cell membrane</location>
        <topology evidence="1">Multi-pass membrane protein</topology>
    </subcellularLocation>
</comment>
<evidence type="ECO:0000259" key="10">
    <source>
        <dbReference type="Pfam" id="PF03553"/>
    </source>
</evidence>
<feature type="transmembrane region" description="Helical" evidence="9">
    <location>
        <begin position="69"/>
        <end position="89"/>
    </location>
</feature>
<evidence type="ECO:0000256" key="9">
    <source>
        <dbReference type="SAM" id="Phobius"/>
    </source>
</evidence>
<evidence type="ECO:0000313" key="11">
    <source>
        <dbReference type="EMBL" id="MFC4736071.1"/>
    </source>
</evidence>
<evidence type="ECO:0000256" key="8">
    <source>
        <dbReference type="ARBA" id="ARBA00038435"/>
    </source>
</evidence>
<evidence type="ECO:0000313" key="12">
    <source>
        <dbReference type="Proteomes" id="UP001595896"/>
    </source>
</evidence>
<feature type="domain" description="Na+/H+ antiporter NhaC-like C-terminal" evidence="10">
    <location>
        <begin position="284"/>
        <end position="423"/>
    </location>
</feature>
<reference evidence="12" key="1">
    <citation type="journal article" date="2019" name="Int. J. Syst. Evol. Microbiol.">
        <title>The Global Catalogue of Microorganisms (GCM) 10K type strain sequencing project: providing services to taxonomists for standard genome sequencing and annotation.</title>
        <authorList>
            <consortium name="The Broad Institute Genomics Platform"/>
            <consortium name="The Broad Institute Genome Sequencing Center for Infectious Disease"/>
            <person name="Wu L."/>
            <person name="Ma J."/>
        </authorList>
    </citation>
    <scope>NUCLEOTIDE SEQUENCE [LARGE SCALE GENOMIC DNA]</scope>
    <source>
        <strain evidence="12">JCM 12165</strain>
    </source>
</reference>
<feature type="transmembrane region" description="Helical" evidence="9">
    <location>
        <begin position="380"/>
        <end position="399"/>
    </location>
</feature>
<keyword evidence="5 9" id="KW-0812">Transmembrane</keyword>
<dbReference type="Pfam" id="PF03553">
    <property type="entry name" value="Na_H_antiporter"/>
    <property type="match status" value="2"/>
</dbReference>
<keyword evidence="2" id="KW-0813">Transport</keyword>